<feature type="transmembrane region" description="Helical" evidence="1">
    <location>
        <begin position="40"/>
        <end position="62"/>
    </location>
</feature>
<dbReference type="EMBL" id="NOXX01000180">
    <property type="protein sequence ID" value="OYQ45507.1"/>
    <property type="molecule type" value="Genomic_DNA"/>
</dbReference>
<dbReference type="AlphaFoldDB" id="A0A255ZVE9"/>
<name>A0A255ZVE9_9FLAO</name>
<keyword evidence="1" id="KW-0472">Membrane</keyword>
<dbReference type="Proteomes" id="UP000216035">
    <property type="component" value="Unassembled WGS sequence"/>
</dbReference>
<accession>A0A255ZVE9</accession>
<evidence type="ECO:0008006" key="4">
    <source>
        <dbReference type="Google" id="ProtNLM"/>
    </source>
</evidence>
<feature type="transmembrane region" description="Helical" evidence="1">
    <location>
        <begin position="74"/>
        <end position="93"/>
    </location>
</feature>
<comment type="caution">
    <text evidence="2">The sequence shown here is derived from an EMBL/GenBank/DDBJ whole genome shotgun (WGS) entry which is preliminary data.</text>
</comment>
<keyword evidence="1" id="KW-0812">Transmembrane</keyword>
<gene>
    <name evidence="2" type="ORF">CHX27_05925</name>
</gene>
<feature type="transmembrane region" description="Helical" evidence="1">
    <location>
        <begin position="308"/>
        <end position="329"/>
    </location>
</feature>
<feature type="transmembrane region" description="Helical" evidence="1">
    <location>
        <begin position="269"/>
        <end position="288"/>
    </location>
</feature>
<feature type="transmembrane region" description="Helical" evidence="1">
    <location>
        <begin position="222"/>
        <end position="248"/>
    </location>
</feature>
<evidence type="ECO:0000313" key="2">
    <source>
        <dbReference type="EMBL" id="OYQ45507.1"/>
    </source>
</evidence>
<dbReference type="OrthoDB" id="1327677at2"/>
<protein>
    <recommendedName>
        <fullName evidence="4">Glycosyltransferase RgtA/B/C/D-like domain-containing protein</fullName>
    </recommendedName>
</protein>
<dbReference type="RefSeq" id="WP_094485844.1">
    <property type="nucleotide sequence ID" value="NZ_NOXX01000180.1"/>
</dbReference>
<reference evidence="2" key="1">
    <citation type="submission" date="2017-07" db="EMBL/GenBank/DDBJ databases">
        <title>Flavobacterium cyanobacteriorum sp. nov., isolated from cyanobacterial aggregates in a eutrophic lake.</title>
        <authorList>
            <person name="Cai H."/>
        </authorList>
    </citation>
    <scope>NUCLEOTIDE SEQUENCE [LARGE SCALE GENOMIC DNA]</scope>
    <source>
        <strain evidence="2">TH167</strain>
    </source>
</reference>
<feature type="transmembrane region" description="Helical" evidence="1">
    <location>
        <begin position="174"/>
        <end position="202"/>
    </location>
</feature>
<feature type="transmembrane region" description="Helical" evidence="1">
    <location>
        <begin position="12"/>
        <end position="34"/>
    </location>
</feature>
<evidence type="ECO:0000313" key="3">
    <source>
        <dbReference type="Proteomes" id="UP000216035"/>
    </source>
</evidence>
<proteinExistence type="predicted"/>
<feature type="transmembrane region" description="Helical" evidence="1">
    <location>
        <begin position="136"/>
        <end position="162"/>
    </location>
</feature>
<evidence type="ECO:0000256" key="1">
    <source>
        <dbReference type="SAM" id="Phobius"/>
    </source>
</evidence>
<keyword evidence="1" id="KW-1133">Transmembrane helix</keyword>
<keyword evidence="3" id="KW-1185">Reference proteome</keyword>
<feature type="transmembrane region" description="Helical" evidence="1">
    <location>
        <begin position="374"/>
        <end position="391"/>
    </location>
</feature>
<feature type="transmembrane region" description="Helical" evidence="1">
    <location>
        <begin position="336"/>
        <end position="354"/>
    </location>
</feature>
<sequence>MIPFLKTLIQNVNLISARTYYFFVCFIFIAKYSFNKLNFGFVLQSIVVILLMLFVGYIAYLLQKFQRKIPHKRLFYFTLILAVFAMIALTNAVNWNTLEVDRWSAFDVAIKSVLNQQYPYDKIDHLGGRTSNFPGLILLGIPAFLLHNIGLFTAFSVVIFGASILKKNTSEKALLVLLLLFGSISFWWESYVVSDLMANFLLVASFLLLTPPDLTRLKLAPLLGISVLAAILAYTRIPAAMLIGTYFAQQILELRNKTELPLKTRIHKLLSSLTVLVATIAFLTYWIFSLAPNWQTIETYNPFSLQSSYLPLTVNILCGLLPLILLFFVKKGKLQLIKIGGISVAVPVFLSFGYTLREYGWNACIYDSKFDISYFNMALPFVIILIASSLPNTPRSEQQPHPTTE</sequence>
<organism evidence="2 3">
    <name type="scientific">Flavobacterium aurantiibacter</name>
    <dbReference type="NCBI Taxonomy" id="2023067"/>
    <lineage>
        <taxon>Bacteria</taxon>
        <taxon>Pseudomonadati</taxon>
        <taxon>Bacteroidota</taxon>
        <taxon>Flavobacteriia</taxon>
        <taxon>Flavobacteriales</taxon>
        <taxon>Flavobacteriaceae</taxon>
        <taxon>Flavobacterium</taxon>
    </lineage>
</organism>